<reference evidence="13 14" key="1">
    <citation type="submission" date="2019-02" db="EMBL/GenBank/DDBJ databases">
        <title>Genome sequencing of the rare red list fungi Dentipellis fragilis.</title>
        <authorList>
            <person name="Buettner E."/>
            <person name="Kellner H."/>
        </authorList>
    </citation>
    <scope>NUCLEOTIDE SEQUENCE [LARGE SCALE GENOMIC DNA]</scope>
    <source>
        <strain evidence="13 14">DSM 105465</strain>
    </source>
</reference>
<evidence type="ECO:0000259" key="12">
    <source>
        <dbReference type="PROSITE" id="PS00624"/>
    </source>
</evidence>
<feature type="domain" description="Glucose-methanol-choline oxidoreductase N-terminal" evidence="11">
    <location>
        <begin position="114"/>
        <end position="137"/>
    </location>
</feature>
<feature type="signal peptide" evidence="10">
    <location>
        <begin position="1"/>
        <end position="20"/>
    </location>
</feature>
<dbReference type="Pfam" id="PF05199">
    <property type="entry name" value="GMC_oxred_C"/>
    <property type="match status" value="1"/>
</dbReference>
<feature type="binding site" evidence="8">
    <location>
        <position position="270"/>
    </location>
    <ligand>
        <name>FAD</name>
        <dbReference type="ChEBI" id="CHEBI:57692"/>
    </ligand>
</feature>
<feature type="active site" description="Proton acceptor" evidence="7">
    <location>
        <position position="643"/>
    </location>
</feature>
<dbReference type="SUPFAM" id="SSF54373">
    <property type="entry name" value="FAD-linked reductases, C-terminal domain"/>
    <property type="match status" value="1"/>
</dbReference>
<dbReference type="InterPro" id="IPR007867">
    <property type="entry name" value="GMC_OxRtase_C"/>
</dbReference>
<evidence type="ECO:0000256" key="7">
    <source>
        <dbReference type="PIRSR" id="PIRSR000137-1"/>
    </source>
</evidence>
<keyword evidence="3 9" id="KW-0285">Flavoprotein</keyword>
<dbReference type="Pfam" id="PF00732">
    <property type="entry name" value="GMC_oxred_N"/>
    <property type="match status" value="1"/>
</dbReference>
<gene>
    <name evidence="13" type="ORF">EVG20_g8527</name>
</gene>
<evidence type="ECO:0000256" key="10">
    <source>
        <dbReference type="SAM" id="SignalP"/>
    </source>
</evidence>
<keyword evidence="5 8" id="KW-0274">FAD</keyword>
<keyword evidence="4 10" id="KW-0732">Signal</keyword>
<evidence type="ECO:0000256" key="2">
    <source>
        <dbReference type="ARBA" id="ARBA00010790"/>
    </source>
</evidence>
<dbReference type="InterPro" id="IPR036188">
    <property type="entry name" value="FAD/NAD-bd_sf"/>
</dbReference>
<dbReference type="PANTHER" id="PTHR11552:SF201">
    <property type="entry name" value="GLUCOSE-METHANOL-CHOLINE OXIDOREDUCTASE N-TERMINAL DOMAIN-CONTAINING PROTEIN"/>
    <property type="match status" value="1"/>
</dbReference>
<dbReference type="PIRSF" id="PIRSF000137">
    <property type="entry name" value="Alcohol_oxidase"/>
    <property type="match status" value="1"/>
</dbReference>
<comment type="cofactor">
    <cofactor evidence="1 8">
        <name>FAD</name>
        <dbReference type="ChEBI" id="CHEBI:57692"/>
    </cofactor>
</comment>
<dbReference type="PROSITE" id="PS00624">
    <property type="entry name" value="GMC_OXRED_2"/>
    <property type="match status" value="1"/>
</dbReference>
<evidence type="ECO:0000256" key="6">
    <source>
        <dbReference type="ARBA" id="ARBA00023002"/>
    </source>
</evidence>
<accession>A0A4Y9Y7T3</accession>
<organism evidence="13 14">
    <name type="scientific">Dentipellis fragilis</name>
    <dbReference type="NCBI Taxonomy" id="205917"/>
    <lineage>
        <taxon>Eukaryota</taxon>
        <taxon>Fungi</taxon>
        <taxon>Dikarya</taxon>
        <taxon>Basidiomycota</taxon>
        <taxon>Agaricomycotina</taxon>
        <taxon>Agaricomycetes</taxon>
        <taxon>Russulales</taxon>
        <taxon>Hericiaceae</taxon>
        <taxon>Dentipellis</taxon>
    </lineage>
</organism>
<dbReference type="Proteomes" id="UP000298327">
    <property type="component" value="Unassembled WGS sequence"/>
</dbReference>
<dbReference type="STRING" id="205917.A0A4Y9Y7T3"/>
<comment type="caution">
    <text evidence="13">The sequence shown here is derived from an EMBL/GenBank/DDBJ whole genome shotgun (WGS) entry which is preliminary data.</text>
</comment>
<proteinExistence type="inferred from homology"/>
<evidence type="ECO:0000259" key="11">
    <source>
        <dbReference type="PROSITE" id="PS00623"/>
    </source>
</evidence>
<evidence type="ECO:0000256" key="8">
    <source>
        <dbReference type="PIRSR" id="PIRSR000137-2"/>
    </source>
</evidence>
<evidence type="ECO:0000256" key="9">
    <source>
        <dbReference type="RuleBase" id="RU003968"/>
    </source>
</evidence>
<sequence>MHLPFGFAIVLGFIASLVSASSQCQSLPSAPSAADARSFSRIPFDYIVVGGGTAGLTVASRLAEIPNVQVGVLEAGARRAGDMGLAQGNASYDWAFSTVPQPGAAGRQISQPRGKMLGGSSGLNLLAWNRPSKPELDAWDQFAPGAGWNWTSLLGYMMKAESIIAGERNPFPGLTPQEENDTYNWAVDGTSGPIRASLNVLYPDNIPPFVSSLNNIGILTNPNADAGNTTGVYNTRTCIDRSTGTRSYATQYYCHSSCQPNFHVLTNAQVTKVVFEQGGQNVTATGVQYVVDGQSYTANASTEVILAAGTVQTPQILELSGIGNTSVLEQAGVQTLLNLPGVGENLQEHLFAPVQYQLNSSVINFDTLRINASFAAAQAAQYSASRTGWLAASDSAFAYLPFGAFLDASDKSALIAAFNTSTQTAGVTPLQALQYEIQAGWLQEDVVPQVEVLVFSKGIISPADDQVYTTLLGGFQVRSASHGYSGWTCRLTSTWESAPGGSWFYRAYPFILILTEFIIDTPSKHINSSNPLAYPVINGNYLDNDYDVLTIANAVKLARRVGTVAPFSSIVVAETDPPPGELSDSDLNDWVRTTANPGSHLIGTAAMAPQSLGGVVDGQLKVYGTTNVRIADASIMPLLIATHIQQPVFAIAEKLADILKQAHYGH</sequence>
<feature type="active site" description="Proton donor" evidence="7">
    <location>
        <position position="600"/>
    </location>
</feature>
<dbReference type="GO" id="GO:0050660">
    <property type="term" value="F:flavin adenine dinucleotide binding"/>
    <property type="evidence" value="ECO:0007669"/>
    <property type="project" value="InterPro"/>
</dbReference>
<dbReference type="AlphaFoldDB" id="A0A4Y9Y7T3"/>
<evidence type="ECO:0000256" key="3">
    <source>
        <dbReference type="ARBA" id="ARBA00022630"/>
    </source>
</evidence>
<dbReference type="InterPro" id="IPR000172">
    <property type="entry name" value="GMC_OxRdtase_N"/>
</dbReference>
<comment type="similarity">
    <text evidence="2 9">Belongs to the GMC oxidoreductase family.</text>
</comment>
<dbReference type="InterPro" id="IPR012132">
    <property type="entry name" value="GMC_OxRdtase"/>
</dbReference>
<dbReference type="OrthoDB" id="269227at2759"/>
<keyword evidence="6" id="KW-0560">Oxidoreductase</keyword>
<evidence type="ECO:0000313" key="14">
    <source>
        <dbReference type="Proteomes" id="UP000298327"/>
    </source>
</evidence>
<dbReference type="SUPFAM" id="SSF51905">
    <property type="entry name" value="FAD/NAD(P)-binding domain"/>
    <property type="match status" value="1"/>
</dbReference>
<keyword evidence="14" id="KW-1185">Reference proteome</keyword>
<dbReference type="Gene3D" id="3.30.560.10">
    <property type="entry name" value="Glucose Oxidase, domain 3"/>
    <property type="match status" value="2"/>
</dbReference>
<dbReference type="PANTHER" id="PTHR11552">
    <property type="entry name" value="GLUCOSE-METHANOL-CHOLINE GMC OXIDOREDUCTASE"/>
    <property type="match status" value="1"/>
</dbReference>
<feature type="domain" description="Glucose-methanol-choline oxidoreductase N-terminal" evidence="12">
    <location>
        <begin position="309"/>
        <end position="323"/>
    </location>
</feature>
<dbReference type="EMBL" id="SEOQ01000747">
    <property type="protein sequence ID" value="TFY57491.1"/>
    <property type="molecule type" value="Genomic_DNA"/>
</dbReference>
<evidence type="ECO:0000256" key="4">
    <source>
        <dbReference type="ARBA" id="ARBA00022729"/>
    </source>
</evidence>
<protein>
    <recommendedName>
        <fullName evidence="11 12">Glucose-methanol-choline oxidoreductase N-terminal domain-containing protein</fullName>
    </recommendedName>
</protein>
<dbReference type="PROSITE" id="PS00623">
    <property type="entry name" value="GMC_OXRED_1"/>
    <property type="match status" value="1"/>
</dbReference>
<dbReference type="Gene3D" id="3.50.50.60">
    <property type="entry name" value="FAD/NAD(P)-binding domain"/>
    <property type="match status" value="2"/>
</dbReference>
<name>A0A4Y9Y7T3_9AGAM</name>
<feature type="chain" id="PRO_5021437143" description="Glucose-methanol-choline oxidoreductase N-terminal domain-containing protein" evidence="10">
    <location>
        <begin position="21"/>
        <end position="666"/>
    </location>
</feature>
<evidence type="ECO:0000313" key="13">
    <source>
        <dbReference type="EMBL" id="TFY57491.1"/>
    </source>
</evidence>
<evidence type="ECO:0000256" key="5">
    <source>
        <dbReference type="ARBA" id="ARBA00022827"/>
    </source>
</evidence>
<evidence type="ECO:0000256" key="1">
    <source>
        <dbReference type="ARBA" id="ARBA00001974"/>
    </source>
</evidence>
<dbReference type="GO" id="GO:0016614">
    <property type="term" value="F:oxidoreductase activity, acting on CH-OH group of donors"/>
    <property type="evidence" value="ECO:0007669"/>
    <property type="project" value="InterPro"/>
</dbReference>